<evidence type="ECO:0000313" key="11">
    <source>
        <dbReference type="EMBL" id="VEW10904.1"/>
    </source>
</evidence>
<dbReference type="Proteomes" id="UP000386281">
    <property type="component" value="Unassembled WGS sequence"/>
</dbReference>
<dbReference type="InterPro" id="IPR003593">
    <property type="entry name" value="AAA+_ATPase"/>
</dbReference>
<feature type="compositionally biased region" description="Polar residues" evidence="7">
    <location>
        <begin position="300"/>
        <end position="309"/>
    </location>
</feature>
<evidence type="ECO:0000313" key="14">
    <source>
        <dbReference type="Proteomes" id="UP000594979"/>
    </source>
</evidence>
<evidence type="ECO:0000256" key="1">
    <source>
        <dbReference type="ARBA" id="ARBA00004202"/>
    </source>
</evidence>
<dbReference type="EC" id="3.6.3.-" evidence="11"/>
<dbReference type="InterPro" id="IPR027417">
    <property type="entry name" value="P-loop_NTPase"/>
</dbReference>
<dbReference type="RefSeq" id="WP_095375267.1">
    <property type="nucleotide sequence ID" value="NZ_CAACXN010000010.1"/>
</dbReference>
<dbReference type="InterPro" id="IPR050763">
    <property type="entry name" value="ABC_transporter_ATP-binding"/>
</dbReference>
<evidence type="ECO:0000313" key="13">
    <source>
        <dbReference type="Proteomes" id="UP000386281"/>
    </source>
</evidence>
<keyword evidence="4" id="KW-0547">Nucleotide-binding</keyword>
<dbReference type="InterPro" id="IPR017871">
    <property type="entry name" value="ABC_transporter-like_CS"/>
</dbReference>
<reference evidence="9 12" key="1">
    <citation type="submission" date="2017-04" db="EMBL/GenBank/DDBJ databases">
        <title>Kefir bacterial isolates.</title>
        <authorList>
            <person name="Kim Y."/>
            <person name="Blasche S."/>
            <person name="Patil K.R."/>
        </authorList>
    </citation>
    <scope>NUCLEOTIDE SEQUENCE [LARGE SCALE GENOMIC DNA]</scope>
    <source>
        <strain evidence="9 12">OG2</strain>
    </source>
</reference>
<dbReference type="PROSITE" id="PS00211">
    <property type="entry name" value="ABC_TRANSPORTER_1"/>
    <property type="match status" value="1"/>
</dbReference>
<name>A0A269ZIE2_9MICO</name>
<dbReference type="Proteomes" id="UP000594979">
    <property type="component" value="Chromosome"/>
</dbReference>
<dbReference type="KEGG" id="bcau:I6G59_04425"/>
<feature type="region of interest" description="Disordered" evidence="7">
    <location>
        <begin position="289"/>
        <end position="317"/>
    </location>
</feature>
<proteinExistence type="inferred from homology"/>
<keyword evidence="6" id="KW-0046">Antibiotic resistance</keyword>
<evidence type="ECO:0000259" key="8">
    <source>
        <dbReference type="PROSITE" id="PS50893"/>
    </source>
</evidence>
<dbReference type="Proteomes" id="UP000216867">
    <property type="component" value="Unassembled WGS sequence"/>
</dbReference>
<evidence type="ECO:0000256" key="2">
    <source>
        <dbReference type="ARBA" id="ARBA00005417"/>
    </source>
</evidence>
<dbReference type="EMBL" id="NCWY01000001">
    <property type="protein sequence ID" value="PAK97351.1"/>
    <property type="molecule type" value="Genomic_DNA"/>
</dbReference>
<keyword evidence="3" id="KW-0813">Transport</keyword>
<dbReference type="PROSITE" id="PS50893">
    <property type="entry name" value="ABC_TRANSPORTER_2"/>
    <property type="match status" value="1"/>
</dbReference>
<dbReference type="EMBL" id="CP065682">
    <property type="protein sequence ID" value="QPS34579.1"/>
    <property type="molecule type" value="Genomic_DNA"/>
</dbReference>
<dbReference type="PANTHER" id="PTHR42711">
    <property type="entry name" value="ABC TRANSPORTER ATP-BINDING PROTEIN"/>
    <property type="match status" value="1"/>
</dbReference>
<keyword evidence="5 10" id="KW-0067">ATP-binding</keyword>
<evidence type="ECO:0000313" key="10">
    <source>
        <dbReference type="EMBL" id="QPS34579.1"/>
    </source>
</evidence>
<dbReference type="InterPro" id="IPR003439">
    <property type="entry name" value="ABC_transporter-like_ATP-bd"/>
</dbReference>
<dbReference type="GO" id="GO:0016887">
    <property type="term" value="F:ATP hydrolysis activity"/>
    <property type="evidence" value="ECO:0007669"/>
    <property type="project" value="InterPro"/>
</dbReference>
<dbReference type="GO" id="GO:0005524">
    <property type="term" value="F:ATP binding"/>
    <property type="evidence" value="ECO:0007669"/>
    <property type="project" value="UniProtKB-KW"/>
</dbReference>
<evidence type="ECO:0000313" key="9">
    <source>
        <dbReference type="EMBL" id="PAK97351.1"/>
    </source>
</evidence>
<dbReference type="PANTHER" id="PTHR42711:SF5">
    <property type="entry name" value="ABC TRANSPORTER ATP-BINDING PROTEIN NATA"/>
    <property type="match status" value="1"/>
</dbReference>
<evidence type="ECO:0000256" key="3">
    <source>
        <dbReference type="ARBA" id="ARBA00022448"/>
    </source>
</evidence>
<dbReference type="SMART" id="SM00382">
    <property type="entry name" value="AAA"/>
    <property type="match status" value="1"/>
</dbReference>
<dbReference type="SUPFAM" id="SSF52540">
    <property type="entry name" value="P-loop containing nucleoside triphosphate hydrolases"/>
    <property type="match status" value="1"/>
</dbReference>
<comment type="similarity">
    <text evidence="2">Belongs to the ABC transporter superfamily.</text>
</comment>
<dbReference type="AlphaFoldDB" id="A0A269ZIE2"/>
<evidence type="ECO:0000256" key="6">
    <source>
        <dbReference type="ARBA" id="ARBA00023251"/>
    </source>
</evidence>
<evidence type="ECO:0000256" key="4">
    <source>
        <dbReference type="ARBA" id="ARBA00022741"/>
    </source>
</evidence>
<dbReference type="GO" id="GO:0046677">
    <property type="term" value="P:response to antibiotic"/>
    <property type="evidence" value="ECO:0007669"/>
    <property type="project" value="UniProtKB-KW"/>
</dbReference>
<evidence type="ECO:0000256" key="7">
    <source>
        <dbReference type="SAM" id="MobiDB-lite"/>
    </source>
</evidence>
<dbReference type="GO" id="GO:0005886">
    <property type="term" value="C:plasma membrane"/>
    <property type="evidence" value="ECO:0007669"/>
    <property type="project" value="UniProtKB-SubCell"/>
</dbReference>
<accession>A0A269ZIE2</accession>
<dbReference type="EMBL" id="CAACXN010000010">
    <property type="protein sequence ID" value="VEW10904.1"/>
    <property type="molecule type" value="Genomic_DNA"/>
</dbReference>
<comment type="subcellular location">
    <subcellularLocation>
        <location evidence="1">Cell membrane</location>
        <topology evidence="1">Peripheral membrane protein</topology>
    </subcellularLocation>
</comment>
<protein>
    <submittedName>
        <fullName evidence="9 10">ABC transporter</fullName>
    </submittedName>
    <submittedName>
        <fullName evidence="11">Daunorubicin/doxorubicin resistance ATP-binding protein DrrA</fullName>
        <ecNumber evidence="11">3.6.3.-</ecNumber>
    </submittedName>
</protein>
<keyword evidence="11" id="KW-0378">Hydrolase</keyword>
<sequence>MAHAIIARELVKTYRRPQQDPVNAVDGIDLEIDFGECYCLLGPNGAGKSTTVEMLDGARTPTSGELSVLGFVPARAPAAFRARIGVVVQEATDGSHFTVAQTMRHLARIYPNPADCDELIAAVGLSEKANDKVSSLSGGQRRRLDVALGLVGRPEILFLDEPTTGFDPVSRRQFWDLIRRLHGDGTTIVLTTHYLDEAEALADRIGIINHGVLIDEGPPDAIGGPFARVPRVRWVDEVGTDRVERTETPTALISSLAPPDGGEITGLRVVRPSLEDVYVELIGSADDAGTVSDAAAGAPTEQSPATADSPSAEVRSR</sequence>
<evidence type="ECO:0000256" key="5">
    <source>
        <dbReference type="ARBA" id="ARBA00022840"/>
    </source>
</evidence>
<feature type="domain" description="ABC transporter" evidence="8">
    <location>
        <begin position="5"/>
        <end position="235"/>
    </location>
</feature>
<evidence type="ECO:0000313" key="12">
    <source>
        <dbReference type="Proteomes" id="UP000216867"/>
    </source>
</evidence>
<dbReference type="Gene3D" id="3.40.50.300">
    <property type="entry name" value="P-loop containing nucleotide triphosphate hydrolases"/>
    <property type="match status" value="1"/>
</dbReference>
<dbReference type="Pfam" id="PF00005">
    <property type="entry name" value="ABC_tran"/>
    <property type="match status" value="1"/>
</dbReference>
<gene>
    <name evidence="11" type="primary">drrA_1</name>
    <name evidence="9" type="ORF">B8X04_01875</name>
    <name evidence="10" type="ORF">I6G59_04425</name>
    <name evidence="11" type="ORF">NCTC12391_00458</name>
</gene>
<reference evidence="10 14" key="3">
    <citation type="submission" date="2020-12" db="EMBL/GenBank/DDBJ databases">
        <title>FDA dAtabase for Regulatory Grade micrObial Sequences (FDA-ARGOS): Supporting development and validation of Infectious Disease Dx tests.</title>
        <authorList>
            <person name="Sproer C."/>
            <person name="Gronow S."/>
            <person name="Severitt S."/>
            <person name="Schroder I."/>
            <person name="Tallon L."/>
            <person name="Sadzewicz L."/>
            <person name="Zhao X."/>
            <person name="Boylan J."/>
            <person name="Ott S."/>
            <person name="Bowen H."/>
            <person name="Vavikolanu K."/>
            <person name="Mehta A."/>
            <person name="Aluvathingal J."/>
            <person name="Nadendla S."/>
            <person name="Lowell S."/>
            <person name="Myers T."/>
            <person name="Yan Y."/>
            <person name="Sichtig H."/>
        </authorList>
    </citation>
    <scope>NUCLEOTIDE SEQUENCE [LARGE SCALE GENOMIC DNA]</scope>
    <source>
        <strain evidence="10 14">FDAARGOS_902</strain>
    </source>
</reference>
<dbReference type="CDD" id="cd03263">
    <property type="entry name" value="ABC_subfamily_A"/>
    <property type="match status" value="1"/>
</dbReference>
<organism evidence="9 12">
    <name type="scientific">Brevibacterium casei</name>
    <dbReference type="NCBI Taxonomy" id="33889"/>
    <lineage>
        <taxon>Bacteria</taxon>
        <taxon>Bacillati</taxon>
        <taxon>Actinomycetota</taxon>
        <taxon>Actinomycetes</taxon>
        <taxon>Micrococcales</taxon>
        <taxon>Brevibacteriaceae</taxon>
        <taxon>Brevibacterium</taxon>
    </lineage>
</organism>
<reference evidence="11 13" key="2">
    <citation type="submission" date="2019-02" db="EMBL/GenBank/DDBJ databases">
        <authorList>
            <consortium name="Pathogen Informatics"/>
        </authorList>
    </citation>
    <scope>NUCLEOTIDE SEQUENCE [LARGE SCALE GENOMIC DNA]</scope>
    <source>
        <strain evidence="11 13">3012STDY7078520</strain>
    </source>
</reference>